<dbReference type="InterPro" id="IPR051782">
    <property type="entry name" value="ABC_Transporter_VariousFunc"/>
</dbReference>
<evidence type="ECO:0000313" key="6">
    <source>
        <dbReference type="Proteomes" id="UP000199643"/>
    </source>
</evidence>
<evidence type="ECO:0000256" key="1">
    <source>
        <dbReference type="ARBA" id="ARBA00022448"/>
    </source>
</evidence>
<dbReference type="OrthoDB" id="9785229at2"/>
<evidence type="ECO:0000259" key="4">
    <source>
        <dbReference type="PROSITE" id="PS50893"/>
    </source>
</evidence>
<protein>
    <submittedName>
        <fullName evidence="5">ABC-type lipopolysaccharide export system, ATPase component</fullName>
    </submittedName>
</protein>
<dbReference type="Proteomes" id="UP000199643">
    <property type="component" value="Unassembled WGS sequence"/>
</dbReference>
<organism evidence="5 6">
    <name type="scientific">Pedobacter terrae</name>
    <dbReference type="NCBI Taxonomy" id="405671"/>
    <lineage>
        <taxon>Bacteria</taxon>
        <taxon>Pseudomonadati</taxon>
        <taxon>Bacteroidota</taxon>
        <taxon>Sphingobacteriia</taxon>
        <taxon>Sphingobacteriales</taxon>
        <taxon>Sphingobacteriaceae</taxon>
        <taxon>Pedobacter</taxon>
    </lineage>
</organism>
<dbReference type="SUPFAM" id="SSF52540">
    <property type="entry name" value="P-loop containing nucleoside triphosphate hydrolases"/>
    <property type="match status" value="1"/>
</dbReference>
<dbReference type="InterPro" id="IPR003593">
    <property type="entry name" value="AAA+_ATPase"/>
</dbReference>
<dbReference type="InterPro" id="IPR027417">
    <property type="entry name" value="P-loop_NTPase"/>
</dbReference>
<evidence type="ECO:0000313" key="5">
    <source>
        <dbReference type="EMBL" id="SDG53099.1"/>
    </source>
</evidence>
<sequence length="219" mass="24956">MQGLFIDSVNQSFADREVLSSVYLNCNVGEVVGLLGRNGSGKSTLLKIIFGSIKAKFKYLNINNKVYSKGYLSKNLSYLPQDKFIPDQINVLQAINIFCKKHATELHRIEFVAKHLKSKFYDLSGSECRFLECLLMIYSDADYVLLDEPFSQLSPLLVDEIKRHVNLAKVYKGFIITDHYYKSILAVSDRIVLLHNKCNYTINNEDDLVTYGYLPGFTA</sequence>
<keyword evidence="2" id="KW-0547">Nucleotide-binding</keyword>
<dbReference type="InterPro" id="IPR003439">
    <property type="entry name" value="ABC_transporter-like_ATP-bd"/>
</dbReference>
<dbReference type="SMART" id="SM00382">
    <property type="entry name" value="AAA"/>
    <property type="match status" value="1"/>
</dbReference>
<gene>
    <name evidence="5" type="ORF">SAMN05421827_107201</name>
</gene>
<dbReference type="AlphaFoldDB" id="A0A1G7V160"/>
<dbReference type="PANTHER" id="PTHR42939:SF1">
    <property type="entry name" value="ABC TRANSPORTER ATP-BINDING PROTEIN ALBC-RELATED"/>
    <property type="match status" value="1"/>
</dbReference>
<proteinExistence type="predicted"/>
<dbReference type="RefSeq" id="WP_090499791.1">
    <property type="nucleotide sequence ID" value="NZ_FNCH01000007.1"/>
</dbReference>
<dbReference type="GO" id="GO:0005524">
    <property type="term" value="F:ATP binding"/>
    <property type="evidence" value="ECO:0007669"/>
    <property type="project" value="UniProtKB-KW"/>
</dbReference>
<feature type="domain" description="ABC transporter" evidence="4">
    <location>
        <begin position="4"/>
        <end position="218"/>
    </location>
</feature>
<evidence type="ECO:0000256" key="3">
    <source>
        <dbReference type="ARBA" id="ARBA00022840"/>
    </source>
</evidence>
<dbReference type="EMBL" id="FNCH01000007">
    <property type="protein sequence ID" value="SDG53099.1"/>
    <property type="molecule type" value="Genomic_DNA"/>
</dbReference>
<keyword evidence="6" id="KW-1185">Reference proteome</keyword>
<dbReference type="GO" id="GO:0016887">
    <property type="term" value="F:ATP hydrolysis activity"/>
    <property type="evidence" value="ECO:0007669"/>
    <property type="project" value="InterPro"/>
</dbReference>
<name>A0A1G7V160_9SPHI</name>
<keyword evidence="1" id="KW-0813">Transport</keyword>
<reference evidence="6" key="1">
    <citation type="submission" date="2016-10" db="EMBL/GenBank/DDBJ databases">
        <authorList>
            <person name="Varghese N."/>
            <person name="Submissions S."/>
        </authorList>
    </citation>
    <scope>NUCLEOTIDE SEQUENCE [LARGE SCALE GENOMIC DNA]</scope>
    <source>
        <strain evidence="6">DSM 17933</strain>
    </source>
</reference>
<dbReference type="STRING" id="405671.SAMN05421827_107201"/>
<dbReference type="PROSITE" id="PS50893">
    <property type="entry name" value="ABC_TRANSPORTER_2"/>
    <property type="match status" value="1"/>
</dbReference>
<keyword evidence="3" id="KW-0067">ATP-binding</keyword>
<dbReference type="Gene3D" id="3.40.50.300">
    <property type="entry name" value="P-loop containing nucleotide triphosphate hydrolases"/>
    <property type="match status" value="1"/>
</dbReference>
<accession>A0A1G7V160</accession>
<dbReference type="Pfam" id="PF00005">
    <property type="entry name" value="ABC_tran"/>
    <property type="match status" value="1"/>
</dbReference>
<evidence type="ECO:0000256" key="2">
    <source>
        <dbReference type="ARBA" id="ARBA00022741"/>
    </source>
</evidence>
<dbReference type="PANTHER" id="PTHR42939">
    <property type="entry name" value="ABC TRANSPORTER ATP-BINDING PROTEIN ALBC-RELATED"/>
    <property type="match status" value="1"/>
</dbReference>